<proteinExistence type="predicted"/>
<dbReference type="Proteomes" id="UP000189674">
    <property type="component" value="Chromosome"/>
</dbReference>
<dbReference type="KEGG" id="alus:STSP2_02881"/>
<sequence>MACRERGGGAFLVVEIMITIINTLFCSHVYRRFVLSDGYLILQGRVCLPGGALLFGGIPEVGCGDCLECAQSVTICFLVTAWVGRVVGRS</sequence>
<evidence type="ECO:0000313" key="2">
    <source>
        <dbReference type="EMBL" id="AQT69686.1"/>
    </source>
</evidence>
<keyword evidence="1" id="KW-1133">Transmembrane helix</keyword>
<evidence type="ECO:0000313" key="3">
    <source>
        <dbReference type="Proteomes" id="UP000189674"/>
    </source>
</evidence>
<keyword evidence="3" id="KW-1185">Reference proteome</keyword>
<organism evidence="2 3">
    <name type="scientific">Anaerohalosphaera lusitana</name>
    <dbReference type="NCBI Taxonomy" id="1936003"/>
    <lineage>
        <taxon>Bacteria</taxon>
        <taxon>Pseudomonadati</taxon>
        <taxon>Planctomycetota</taxon>
        <taxon>Phycisphaerae</taxon>
        <taxon>Sedimentisphaerales</taxon>
        <taxon>Anaerohalosphaeraceae</taxon>
        <taxon>Anaerohalosphaera</taxon>
    </lineage>
</organism>
<feature type="transmembrane region" description="Helical" evidence="1">
    <location>
        <begin position="12"/>
        <end position="30"/>
    </location>
</feature>
<keyword evidence="1" id="KW-0472">Membrane</keyword>
<protein>
    <submittedName>
        <fullName evidence="2">Uncharacterized protein</fullName>
    </submittedName>
</protein>
<evidence type="ECO:0000256" key="1">
    <source>
        <dbReference type="SAM" id="Phobius"/>
    </source>
</evidence>
<name>A0A1U9NQ96_9BACT</name>
<keyword evidence="1" id="KW-0812">Transmembrane</keyword>
<accession>A0A1U9NQ96</accession>
<dbReference type="AlphaFoldDB" id="A0A1U9NQ96"/>
<gene>
    <name evidence="2" type="ORF">STSP2_02881</name>
</gene>
<reference evidence="3" key="1">
    <citation type="submission" date="2017-02" db="EMBL/GenBank/DDBJ databases">
        <title>Comparative genomics and description of representatives of a novel lineage of planctomycetes thriving in anoxic sediments.</title>
        <authorList>
            <person name="Spring S."/>
            <person name="Bunk B."/>
            <person name="Sproer C."/>
        </authorList>
    </citation>
    <scope>NUCLEOTIDE SEQUENCE [LARGE SCALE GENOMIC DNA]</scope>
    <source>
        <strain evidence="3">ST-NAGAB-D1</strain>
    </source>
</reference>
<dbReference type="EMBL" id="CP019791">
    <property type="protein sequence ID" value="AQT69686.1"/>
    <property type="molecule type" value="Genomic_DNA"/>
</dbReference>